<keyword evidence="2" id="KW-0479">Metal-binding</keyword>
<organism evidence="6 7">
    <name type="scientific">Atopostipes suicloacalis DSM 15692</name>
    <dbReference type="NCBI Taxonomy" id="1121025"/>
    <lineage>
        <taxon>Bacteria</taxon>
        <taxon>Bacillati</taxon>
        <taxon>Bacillota</taxon>
        <taxon>Bacilli</taxon>
        <taxon>Lactobacillales</taxon>
        <taxon>Carnobacteriaceae</taxon>
        <taxon>Atopostipes</taxon>
    </lineage>
</organism>
<evidence type="ECO:0000313" key="7">
    <source>
        <dbReference type="Proteomes" id="UP000184128"/>
    </source>
</evidence>
<feature type="domain" description="SWIM-type" evidence="3">
    <location>
        <begin position="59"/>
        <end position="96"/>
    </location>
</feature>
<dbReference type="EMBL" id="FQUF01000025">
    <property type="protein sequence ID" value="SHF00514.1"/>
    <property type="molecule type" value="Genomic_DNA"/>
</dbReference>
<feature type="domain" description="Helicase ATP-binding" evidence="4">
    <location>
        <begin position="659"/>
        <end position="822"/>
    </location>
</feature>
<dbReference type="AlphaFoldDB" id="A0A1M4Y3X4"/>
<dbReference type="OrthoDB" id="9760715at2"/>
<dbReference type="GO" id="GO:0016787">
    <property type="term" value="F:hydrolase activity"/>
    <property type="evidence" value="ECO:0007669"/>
    <property type="project" value="UniProtKB-KW"/>
</dbReference>
<dbReference type="InterPro" id="IPR001650">
    <property type="entry name" value="Helicase_C-like"/>
</dbReference>
<name>A0A1M4Y3X4_9LACT</name>
<dbReference type="SMART" id="SM00490">
    <property type="entry name" value="HELICc"/>
    <property type="match status" value="1"/>
</dbReference>
<dbReference type="Pfam" id="PF00271">
    <property type="entry name" value="Helicase_C"/>
    <property type="match status" value="1"/>
</dbReference>
<evidence type="ECO:0000259" key="4">
    <source>
        <dbReference type="PROSITE" id="PS51192"/>
    </source>
</evidence>
<sequence length="1100" mass="126643">MFKKQFFPEATIKSLATNQSIYEKGVMLFNNDQVKELSLNEGNRSVEFTIFDGQNQKTYLSFLKNGLAQKYSCDCTVFQKQSGACQHVITSMLYLNTINQEAFNALNANQTIDTEQPSSQLQLLQRNRELLNHLFEEANKDIESHAISFTKTPLQFEFVLNMHKVNHLFEYEIYLKAGVDHLYVIHDILDVTNHLLKGNEYTFGKQLRYNPKDYFLLPEDRELLAYMNEIGKAQEEAFQMVYTGHSLEQNGSLSVLAKNVPALLELLSEVDGGFVRLAPPPRLLSSINQIEHPEIAEEEEKLPLTFLIKREKDFFTLDVSDEDKKKNITVHPQANIVSVNSVFYLLTAPQFKTAQLLIETISNMAEEPLKLTKDDLTSFYSLILPRLRELFHYDIADGIEDNIEHEPLTTELYIDYDQDALSIEPHFKYGENTINPLVPDTEEQSEDASSVFIRDIYNEKDTLSVLSHYFKKAEVVEGKYILDQFEEISTFIYDSLSEISELMEIYLSSDAKDLIYDQDIKLGLSIEMNKQTNLLDIKFDLAQISDDDLADLVTQLEKTDPRFYKLNSGKIIDLKENRFEKLFENIDKLELKPSEIAKETSVSLLRGLSLGEGEMVSIGNEFKEFIKELKEPNRLTFDLPKGLNATLRPYQETGYKWLRMLDYYGLGGVLADDMGLGKTIQTITFLLSKIENKGGKYLVVCPSSVVYNWEREFKQFAPEVNCLVISGSIEERNEQLEYALNDKDLNVLITSYPLIQRDIEHYKKHVFQSIILDESQNVKNDAAKTTKAVNRLRAQNIFALSGTPIENNLNELWSLFSIISPGLFQSKKAFNELSEEEISRKIDIFVLRRLKEDVLDDLPPKTETVEYIELSDEQKRLYQTQLSLIKNDVESLIEQDEFEQNRMRILAGMTRLRQICCDPRLVNPDYEGGSAKLDRLMEYLREALANNKRVVLFSQFTSMLAIIRKILDEQNVDYHYLDGSTPKEERLELTTRFNEGEKDLFLISLRAGGTGLNLTGGDTVILYDSWWNPAIEDQAADRVHRFGQQKSVQVIRLIMQGTIEEGINELQDQKRELIDNVIRKSDSKKSRSLTKDDILKLLTN</sequence>
<evidence type="ECO:0000256" key="1">
    <source>
        <dbReference type="ARBA" id="ARBA00022801"/>
    </source>
</evidence>
<dbReference type="InterPro" id="IPR049730">
    <property type="entry name" value="SNF2/RAD54-like_C"/>
</dbReference>
<evidence type="ECO:0000259" key="5">
    <source>
        <dbReference type="PROSITE" id="PS51194"/>
    </source>
</evidence>
<feature type="domain" description="Helicase C-terminal" evidence="5">
    <location>
        <begin position="932"/>
        <end position="1090"/>
    </location>
</feature>
<dbReference type="InterPro" id="IPR014001">
    <property type="entry name" value="Helicase_ATP-bd"/>
</dbReference>
<dbReference type="PROSITE" id="PS51192">
    <property type="entry name" value="HELICASE_ATP_BIND_1"/>
    <property type="match status" value="1"/>
</dbReference>
<dbReference type="SMART" id="SM00487">
    <property type="entry name" value="DEXDc"/>
    <property type="match status" value="1"/>
</dbReference>
<keyword evidence="6" id="KW-0347">Helicase</keyword>
<dbReference type="RefSeq" id="WP_073298341.1">
    <property type="nucleotide sequence ID" value="NZ_FQUF01000025.1"/>
</dbReference>
<dbReference type="InterPro" id="IPR038718">
    <property type="entry name" value="SNF2-like_sf"/>
</dbReference>
<evidence type="ECO:0000313" key="6">
    <source>
        <dbReference type="EMBL" id="SHF00514.1"/>
    </source>
</evidence>
<protein>
    <submittedName>
        <fullName evidence="6">Superfamily II DNA or RNA helicase, SNF2 family</fullName>
    </submittedName>
</protein>
<keyword evidence="6" id="KW-0067">ATP-binding</keyword>
<dbReference type="Gene3D" id="3.40.50.10810">
    <property type="entry name" value="Tandem AAA-ATPase domain"/>
    <property type="match status" value="1"/>
</dbReference>
<keyword evidence="2" id="KW-0863">Zinc-finger</keyword>
<dbReference type="STRING" id="1121025.SAMN02745249_01610"/>
<dbReference type="InterPro" id="IPR027417">
    <property type="entry name" value="P-loop_NTPase"/>
</dbReference>
<proteinExistence type="predicted"/>
<dbReference type="InterPro" id="IPR007527">
    <property type="entry name" value="Znf_SWIM"/>
</dbReference>
<dbReference type="Gene3D" id="3.40.50.300">
    <property type="entry name" value="P-loop containing nucleotide triphosphate hydrolases"/>
    <property type="match status" value="1"/>
</dbReference>
<reference evidence="6 7" key="1">
    <citation type="submission" date="2016-11" db="EMBL/GenBank/DDBJ databases">
        <authorList>
            <person name="Jaros S."/>
            <person name="Januszkiewicz K."/>
            <person name="Wedrychowicz H."/>
        </authorList>
    </citation>
    <scope>NUCLEOTIDE SEQUENCE [LARGE SCALE GENOMIC DNA]</scope>
    <source>
        <strain evidence="6 7">DSM 15692</strain>
    </source>
</reference>
<dbReference type="Pfam" id="PF08455">
    <property type="entry name" value="SNF2_assoc"/>
    <property type="match status" value="1"/>
</dbReference>
<gene>
    <name evidence="6" type="ORF">SAMN02745249_01610</name>
</gene>
<dbReference type="PROSITE" id="PS50966">
    <property type="entry name" value="ZF_SWIM"/>
    <property type="match status" value="1"/>
</dbReference>
<dbReference type="PANTHER" id="PTHR10799">
    <property type="entry name" value="SNF2/RAD54 HELICASE FAMILY"/>
    <property type="match status" value="1"/>
</dbReference>
<evidence type="ECO:0000259" key="3">
    <source>
        <dbReference type="PROSITE" id="PS50966"/>
    </source>
</evidence>
<dbReference type="InterPro" id="IPR000330">
    <property type="entry name" value="SNF2_N"/>
</dbReference>
<dbReference type="Pfam" id="PF00176">
    <property type="entry name" value="SNF2-rel_dom"/>
    <property type="match status" value="1"/>
</dbReference>
<keyword evidence="6" id="KW-0547">Nucleotide-binding</keyword>
<evidence type="ECO:0000256" key="2">
    <source>
        <dbReference type="PROSITE-ProRule" id="PRU00325"/>
    </source>
</evidence>
<keyword evidence="2" id="KW-0862">Zinc</keyword>
<accession>A0A1M4Y3X4</accession>
<keyword evidence="7" id="KW-1185">Reference proteome</keyword>
<dbReference type="GO" id="GO:0005524">
    <property type="term" value="F:ATP binding"/>
    <property type="evidence" value="ECO:0007669"/>
    <property type="project" value="InterPro"/>
</dbReference>
<dbReference type="PROSITE" id="PS51194">
    <property type="entry name" value="HELICASE_CTER"/>
    <property type="match status" value="1"/>
</dbReference>
<keyword evidence="1" id="KW-0378">Hydrolase</keyword>
<dbReference type="GO" id="GO:0004386">
    <property type="term" value="F:helicase activity"/>
    <property type="evidence" value="ECO:0007669"/>
    <property type="project" value="UniProtKB-KW"/>
</dbReference>
<dbReference type="GO" id="GO:0008270">
    <property type="term" value="F:zinc ion binding"/>
    <property type="evidence" value="ECO:0007669"/>
    <property type="project" value="UniProtKB-KW"/>
</dbReference>
<dbReference type="Proteomes" id="UP000184128">
    <property type="component" value="Unassembled WGS sequence"/>
</dbReference>
<dbReference type="SUPFAM" id="SSF52540">
    <property type="entry name" value="P-loop containing nucleoside triphosphate hydrolases"/>
    <property type="match status" value="2"/>
</dbReference>
<dbReference type="InterPro" id="IPR013663">
    <property type="entry name" value="Helicase_SWF/SNF/SWI_bac"/>
</dbReference>
<dbReference type="CDD" id="cd18793">
    <property type="entry name" value="SF2_C_SNF"/>
    <property type="match status" value="1"/>
</dbReference>